<dbReference type="EMBL" id="BMJV01000006">
    <property type="protein sequence ID" value="GGG78916.1"/>
    <property type="molecule type" value="Genomic_DNA"/>
</dbReference>
<evidence type="ECO:0000313" key="8">
    <source>
        <dbReference type="Proteomes" id="UP000617145"/>
    </source>
</evidence>
<dbReference type="InterPro" id="IPR003682">
    <property type="entry name" value="rRNA_ssu_MeTfrase_G"/>
</dbReference>
<feature type="binding site" evidence="6">
    <location>
        <begin position="126"/>
        <end position="127"/>
    </location>
    <ligand>
        <name>S-adenosyl-L-methionine</name>
        <dbReference type="ChEBI" id="CHEBI:59789"/>
    </ligand>
</feature>
<evidence type="ECO:0000256" key="6">
    <source>
        <dbReference type="HAMAP-Rule" id="MF_00074"/>
    </source>
</evidence>
<comment type="similarity">
    <text evidence="6">Belongs to the methyltransferase superfamily. RNA methyltransferase RsmG family.</text>
</comment>
<dbReference type="SUPFAM" id="SSF53335">
    <property type="entry name" value="S-adenosyl-L-methionine-dependent methyltransferases"/>
    <property type="match status" value="1"/>
</dbReference>
<dbReference type="AlphaFoldDB" id="A0A8J2ZLW9"/>
<evidence type="ECO:0000256" key="3">
    <source>
        <dbReference type="ARBA" id="ARBA00022603"/>
    </source>
</evidence>
<accession>A0A8J2ZLW9</accession>
<comment type="subcellular location">
    <subcellularLocation>
        <location evidence="6">Cytoplasm</location>
    </subcellularLocation>
</comment>
<sequence>MTVLHENLTGLDVSRETTERLQHLDVLLRKWTPKINLISKNSVNESWSRHILDSAQVFEVNLMDVDKWVDIGSGGGFPGLVVAILSKELRPDLKVVMIESDQRKCAFLRSVLRETGVKADVITARIEEVESQKADVLSARALADLTTLLGFAEHHLAPSGHCVFLKGASWEKEIADAEKTWKFTYSQRKSITDPNAVVLTIGAPTHV</sequence>
<comment type="caution">
    <text evidence="7">The sequence shown here is derived from an EMBL/GenBank/DDBJ whole genome shotgun (WGS) entry which is preliminary data.</text>
</comment>
<keyword evidence="8" id="KW-1185">Reference proteome</keyword>
<feature type="binding site" evidence="6">
    <location>
        <position position="77"/>
    </location>
    <ligand>
        <name>S-adenosyl-L-methionine</name>
        <dbReference type="ChEBI" id="CHEBI:59789"/>
    </ligand>
</feature>
<proteinExistence type="inferred from homology"/>
<reference evidence="7" key="2">
    <citation type="submission" date="2020-09" db="EMBL/GenBank/DDBJ databases">
        <authorList>
            <person name="Sun Q."/>
            <person name="Zhou Y."/>
        </authorList>
    </citation>
    <scope>NUCLEOTIDE SEQUENCE</scope>
    <source>
        <strain evidence="7">CGMCC 1.15762</strain>
    </source>
</reference>
<organism evidence="7 8">
    <name type="scientific">Salipiger pallidus</name>
    <dbReference type="NCBI Taxonomy" id="1775170"/>
    <lineage>
        <taxon>Bacteria</taxon>
        <taxon>Pseudomonadati</taxon>
        <taxon>Pseudomonadota</taxon>
        <taxon>Alphaproteobacteria</taxon>
        <taxon>Rhodobacterales</taxon>
        <taxon>Roseobacteraceae</taxon>
        <taxon>Salipiger</taxon>
    </lineage>
</organism>
<dbReference type="GO" id="GO:0070043">
    <property type="term" value="F:rRNA (guanine-N7-)-methyltransferase activity"/>
    <property type="evidence" value="ECO:0007669"/>
    <property type="project" value="UniProtKB-UniRule"/>
</dbReference>
<dbReference type="InterPro" id="IPR029063">
    <property type="entry name" value="SAM-dependent_MTases_sf"/>
</dbReference>
<keyword evidence="5 6" id="KW-0949">S-adenosyl-L-methionine</keyword>
<dbReference type="Proteomes" id="UP000617145">
    <property type="component" value="Unassembled WGS sequence"/>
</dbReference>
<evidence type="ECO:0000256" key="1">
    <source>
        <dbReference type="ARBA" id="ARBA00022490"/>
    </source>
</evidence>
<dbReference type="RefSeq" id="WP_188791036.1">
    <property type="nucleotide sequence ID" value="NZ_BMJV01000006.1"/>
</dbReference>
<reference evidence="7" key="1">
    <citation type="journal article" date="2014" name="Int. J. Syst. Evol. Microbiol.">
        <title>Complete genome sequence of Corynebacterium casei LMG S-19264T (=DSM 44701T), isolated from a smear-ripened cheese.</title>
        <authorList>
            <consortium name="US DOE Joint Genome Institute (JGI-PGF)"/>
            <person name="Walter F."/>
            <person name="Albersmeier A."/>
            <person name="Kalinowski J."/>
            <person name="Ruckert C."/>
        </authorList>
    </citation>
    <scope>NUCLEOTIDE SEQUENCE</scope>
    <source>
        <strain evidence="7">CGMCC 1.15762</strain>
    </source>
</reference>
<comment type="function">
    <text evidence="6">Specifically methylates the N7 position of guanine in position 527 of 16S rRNA.</text>
</comment>
<comment type="caution">
    <text evidence="6">Lacks conserved residue(s) required for the propagation of feature annotation.</text>
</comment>
<keyword evidence="1 6" id="KW-0963">Cytoplasm</keyword>
<evidence type="ECO:0000256" key="5">
    <source>
        <dbReference type="ARBA" id="ARBA00022691"/>
    </source>
</evidence>
<dbReference type="HAMAP" id="MF_00074">
    <property type="entry name" value="16SrRNA_methyltr_G"/>
    <property type="match status" value="1"/>
</dbReference>
<evidence type="ECO:0000313" key="7">
    <source>
        <dbReference type="EMBL" id="GGG78916.1"/>
    </source>
</evidence>
<dbReference type="EC" id="2.1.1.170" evidence="6"/>
<keyword evidence="2 6" id="KW-0698">rRNA processing</keyword>
<comment type="catalytic activity">
    <reaction evidence="6">
        <text>guanosine(527) in 16S rRNA + S-adenosyl-L-methionine = N(7)-methylguanosine(527) in 16S rRNA + S-adenosyl-L-homocysteine</text>
        <dbReference type="Rhea" id="RHEA:42732"/>
        <dbReference type="Rhea" id="RHEA-COMP:10209"/>
        <dbReference type="Rhea" id="RHEA-COMP:10210"/>
        <dbReference type="ChEBI" id="CHEBI:57856"/>
        <dbReference type="ChEBI" id="CHEBI:59789"/>
        <dbReference type="ChEBI" id="CHEBI:74269"/>
        <dbReference type="ChEBI" id="CHEBI:74480"/>
        <dbReference type="EC" id="2.1.1.170"/>
    </reaction>
</comment>
<dbReference type="Pfam" id="PF02527">
    <property type="entry name" value="GidB"/>
    <property type="match status" value="1"/>
</dbReference>
<dbReference type="PIRSF" id="PIRSF003078">
    <property type="entry name" value="GidB"/>
    <property type="match status" value="1"/>
</dbReference>
<name>A0A8J2ZLW9_9RHOB</name>
<dbReference type="Gene3D" id="3.40.50.150">
    <property type="entry name" value="Vaccinia Virus protein VP39"/>
    <property type="match status" value="1"/>
</dbReference>
<evidence type="ECO:0000256" key="4">
    <source>
        <dbReference type="ARBA" id="ARBA00022679"/>
    </source>
</evidence>
<keyword evidence="4 6" id="KW-0808">Transferase</keyword>
<evidence type="ECO:0000256" key="2">
    <source>
        <dbReference type="ARBA" id="ARBA00022552"/>
    </source>
</evidence>
<feature type="binding site" evidence="6">
    <location>
        <position position="140"/>
    </location>
    <ligand>
        <name>S-adenosyl-L-methionine</name>
        <dbReference type="ChEBI" id="CHEBI:59789"/>
    </ligand>
</feature>
<dbReference type="PANTHER" id="PTHR31760:SF0">
    <property type="entry name" value="S-ADENOSYL-L-METHIONINE-DEPENDENT METHYLTRANSFERASES SUPERFAMILY PROTEIN"/>
    <property type="match status" value="1"/>
</dbReference>
<keyword evidence="3 6" id="KW-0489">Methyltransferase</keyword>
<protein>
    <recommendedName>
        <fullName evidence="6">Ribosomal RNA small subunit methyltransferase G</fullName>
        <ecNumber evidence="6">2.1.1.170</ecNumber>
    </recommendedName>
    <alternativeName>
        <fullName evidence="6">16S rRNA 7-methylguanosine methyltransferase</fullName>
        <shortName evidence="6">16S rRNA m7G methyltransferase</shortName>
    </alternativeName>
</protein>
<feature type="binding site" evidence="6">
    <location>
        <position position="72"/>
    </location>
    <ligand>
        <name>S-adenosyl-L-methionine</name>
        <dbReference type="ChEBI" id="CHEBI:59789"/>
    </ligand>
</feature>
<gene>
    <name evidence="6 7" type="primary">rsmG</name>
    <name evidence="7" type="ORF">GCM10011415_29930</name>
</gene>
<dbReference type="NCBIfam" id="TIGR00138">
    <property type="entry name" value="rsmG_gidB"/>
    <property type="match status" value="1"/>
</dbReference>
<dbReference type="GO" id="GO:0005829">
    <property type="term" value="C:cytosol"/>
    <property type="evidence" value="ECO:0007669"/>
    <property type="project" value="TreeGrafter"/>
</dbReference>
<dbReference type="PANTHER" id="PTHR31760">
    <property type="entry name" value="S-ADENOSYL-L-METHIONINE-DEPENDENT METHYLTRANSFERASES SUPERFAMILY PROTEIN"/>
    <property type="match status" value="1"/>
</dbReference>